<dbReference type="PRINTS" id="PR00833">
    <property type="entry name" value="POAALLERGEN"/>
</dbReference>
<evidence type="ECO:0000256" key="1">
    <source>
        <dbReference type="SAM" id="Phobius"/>
    </source>
</evidence>
<dbReference type="Proteomes" id="UP000664859">
    <property type="component" value="Unassembled WGS sequence"/>
</dbReference>
<accession>A0A835YXW3</accession>
<feature type="transmembrane region" description="Helical" evidence="1">
    <location>
        <begin position="296"/>
        <end position="314"/>
    </location>
</feature>
<dbReference type="AlphaFoldDB" id="A0A835YXW3"/>
<keyword evidence="3" id="KW-1185">Reference proteome</keyword>
<keyword evidence="1" id="KW-0472">Membrane</keyword>
<keyword evidence="1" id="KW-1133">Transmembrane helix</keyword>
<comment type="caution">
    <text evidence="2">The sequence shown here is derived from an EMBL/GenBank/DDBJ whole genome shotgun (WGS) entry which is preliminary data.</text>
</comment>
<evidence type="ECO:0000313" key="2">
    <source>
        <dbReference type="EMBL" id="KAG5182849.1"/>
    </source>
</evidence>
<keyword evidence="1" id="KW-0812">Transmembrane</keyword>
<proteinExistence type="predicted"/>
<evidence type="ECO:0000313" key="3">
    <source>
        <dbReference type="Proteomes" id="UP000664859"/>
    </source>
</evidence>
<name>A0A835YXW3_9STRA</name>
<dbReference type="EMBL" id="JAFCMP010000223">
    <property type="protein sequence ID" value="KAG5182849.1"/>
    <property type="molecule type" value="Genomic_DNA"/>
</dbReference>
<gene>
    <name evidence="2" type="ORF">JKP88DRAFT_272818</name>
</gene>
<organism evidence="2 3">
    <name type="scientific">Tribonema minus</name>
    <dbReference type="NCBI Taxonomy" id="303371"/>
    <lineage>
        <taxon>Eukaryota</taxon>
        <taxon>Sar</taxon>
        <taxon>Stramenopiles</taxon>
        <taxon>Ochrophyta</taxon>
        <taxon>PX clade</taxon>
        <taxon>Xanthophyceae</taxon>
        <taxon>Tribonematales</taxon>
        <taxon>Tribonemataceae</taxon>
        <taxon>Tribonema</taxon>
    </lineage>
</organism>
<sequence>MAKAAAKAAADLAMAKALKEAATAAATKAAKEAATAAATKAAKEAATAAATKAAKEAASAAAAKAAKEAATEAATAAATTAAKEAATAAATKAAKEAATAAASKAAKEAAQEAAKKTVKETLQSAASKSAKFAAKNPGLVIGGLTAAAAAGVALDRFNKKDGAKMSITAIEQDGKDSAAVKITFSPPMDITATDKVTVFGSDCAPSVDGEQIPVAKVLSSTSIVIPGGTLSSAGKKGTLTLHTSFDGQVLGLMEDAAKTAANTTATIMGGVVDAGLQGAGLPSLNDLGDTLAGYKYYLMTAGALAAVLAAVYVYRTLFPQRAQPVYAQPLAPATLP</sequence>
<protein>
    <submittedName>
        <fullName evidence="2">Uncharacterized protein</fullName>
    </submittedName>
</protein>
<reference evidence="2" key="1">
    <citation type="submission" date="2021-02" db="EMBL/GenBank/DDBJ databases">
        <title>First Annotated Genome of the Yellow-green Alga Tribonema minus.</title>
        <authorList>
            <person name="Mahan K.M."/>
        </authorList>
    </citation>
    <scope>NUCLEOTIDE SEQUENCE</scope>
    <source>
        <strain evidence="2">UTEX B ZZ1240</strain>
    </source>
</reference>